<dbReference type="Gene3D" id="3.30.420.10">
    <property type="entry name" value="Ribonuclease H-like superfamily/Ribonuclease H"/>
    <property type="match status" value="2"/>
</dbReference>
<gene>
    <name evidence="11" type="ORF">CEURO_LOCUS19948</name>
</gene>
<dbReference type="InterPro" id="IPR041588">
    <property type="entry name" value="Integrase_H2C2"/>
</dbReference>
<dbReference type="EMBL" id="CAMAPE010000060">
    <property type="protein sequence ID" value="CAH9113246.1"/>
    <property type="molecule type" value="Genomic_DNA"/>
</dbReference>
<evidence type="ECO:0000256" key="7">
    <source>
        <dbReference type="SAM" id="Coils"/>
    </source>
</evidence>
<accession>A0A9P1ELW0</accession>
<dbReference type="Gene3D" id="2.40.70.10">
    <property type="entry name" value="Acid Proteases"/>
    <property type="match status" value="1"/>
</dbReference>
<dbReference type="PROSITE" id="PS50994">
    <property type="entry name" value="INTEGRASE"/>
    <property type="match status" value="1"/>
</dbReference>
<dbReference type="Pfam" id="PF00665">
    <property type="entry name" value="rve"/>
    <property type="match status" value="1"/>
</dbReference>
<dbReference type="InterPro" id="IPR043502">
    <property type="entry name" value="DNA/RNA_pol_sf"/>
</dbReference>
<dbReference type="InterPro" id="IPR012337">
    <property type="entry name" value="RNaseH-like_sf"/>
</dbReference>
<dbReference type="Pfam" id="PF13456">
    <property type="entry name" value="RVT_3"/>
    <property type="match status" value="1"/>
</dbReference>
<dbReference type="CDD" id="cd00303">
    <property type="entry name" value="retropepsin_like"/>
    <property type="match status" value="1"/>
</dbReference>
<dbReference type="InterPro" id="IPR002156">
    <property type="entry name" value="RNaseH_domain"/>
</dbReference>
<feature type="domain" description="Integrase catalytic" evidence="10">
    <location>
        <begin position="1279"/>
        <end position="1438"/>
    </location>
</feature>
<sequence length="1566" mass="176713">MRPFGTSWNAGERRPTKSTVLTTGPSWPSCKPSSTPVTFQGASSLNPPPPPPRDYIRALQRGDRYAEAEEVEKYHQHPDQQPPRADNENNRGPGAPLNHPKSSGPSDDRPRQGQTKPGGGYKSSPKTWAQPILLDRPRTPLTHPVSIILDFVEERGLVERDSRAPPEVHAINPQFPYCRFHRHQGHRTDDCHQLKTAIERLIQAGHLSQFVQSPRQEGPSHQGPPRGHHTKVNAWVNPNTIPLGKKREIGNLEEEEEEYPHYQEKKRHILMITGGNTGGDSTSQRKKWAQSLYVAEVTHMPPVKRLREEPITFTNADLPPTSSPHRDALVIRTEINDTIIHRTYIDTGSSVNVMYLSTFRELHLERWSLRPIKTPLAGFTGDTIDSEGVITLPVIFGDGLHRAQLEVEFVVVNIDCAHNIILGRPALEDLEAIISMRHLCLKFPAEGGIGYSRGNQKIARACYLQVTKKVSKTEFRVDTITGTIDQEEKRPRAEPAEDVEDFALDPAQPERVVKIGAQLPEDQKTGITDALRAYSTVFAWGPEDMPGISRRVITHRLSVDPSAKAVQQRRRPLSAERREFVKKEVAMLLSIKHIKEVKYPSWLANVVLAQKPPTFRMCVDYTDLNKACPMDPFPLPNIDQLVDETAGCEIMSLLDAFRGYHQIFMHEEDAEKTAFMTPEGIFCYLVMAFGLKNSGATYTRMVARVFQAVLGRTMEAYVDDMIVKSKQSSSHADDLREIFAIMQKFNLRLNPKKCTFGVQGGKFLGYMVSRRGIEANPEKIQAIINMEPPRNVKEVQRLMGRLAALNRFLSKSAEKSLPFFQIMRKTAGFLWTPECQGAFDELKRYLSSPPVLSKPKVGETLYLYLGVSPAAISSVLIREEDGIQHAIFYVSKTLREAELRYSLVEKTVLAIVWTVKKLGHYFQAHPVQVLTHQPLGALMRSPTSSSRMVKWAIFLSQYNIDIRPRPAIKGQALADFVTECTARAATDGEPSVASDDWWTLYTDGSSAIKACGGRVVLITPEGFRAYYAIRFSFRVSNNEAEYEALLCGLRLAANMKARQIHIKCDSKLVVGQISEEYEAKEGRMKQYKEAAKELLKVFEAHSLTQIPRAQNSEADILSKLSADSPEHISKIAKIEELSLSSIHASPVMNIQQRQEDWISDIITFISTGQLPENETRAKLARLRAPSYTIEDGRLYKRSYNGTLLRCLHQDEAEVAMEEVHSGTCSAHQGPFSMSRRLILQGYFWPTMARDCADLARRCTACQHFQKAPDRLAVNYAPISTSVPFSRWGIDLVGPLPRGTSNNRYIIVAIDYFTKWVEAEPLASITEAKCRHFVLKNILTRFGVPQQIISDNGTQFEATPFCALLEAWGIKHTFSSVAYPQGNGQVENANRTLLEGLKKKLEAEGGGWVEELHNILWAYRTTPRRATGETPFSLCYGFEAKAPTEVTLPTRRVIQYDPEVNDSNMALDLHLLSERREQAFIRAENYRRQVKGYIDAKVRTREFQVGDYVLRRREASQPTEGGKMAPKFEGPYIIAAIIKPGTYKLKHPNGKEVPRHWNVHHLVKFYQ</sequence>
<keyword evidence="7" id="KW-0175">Coiled coil</keyword>
<keyword evidence="2" id="KW-0548">Nucleotidyltransferase</keyword>
<dbReference type="PROSITE" id="PS50879">
    <property type="entry name" value="RNASE_H_1"/>
    <property type="match status" value="1"/>
</dbReference>
<evidence type="ECO:0000256" key="1">
    <source>
        <dbReference type="ARBA" id="ARBA00022679"/>
    </source>
</evidence>
<evidence type="ECO:0000259" key="9">
    <source>
        <dbReference type="PROSITE" id="PS50879"/>
    </source>
</evidence>
<dbReference type="OrthoDB" id="1715826at2759"/>
<dbReference type="CDD" id="cd09274">
    <property type="entry name" value="RNase_HI_RT_Ty3"/>
    <property type="match status" value="1"/>
</dbReference>
<dbReference type="GO" id="GO:0006310">
    <property type="term" value="P:DNA recombination"/>
    <property type="evidence" value="ECO:0007669"/>
    <property type="project" value="UniProtKB-KW"/>
</dbReference>
<feature type="compositionally biased region" description="Polar residues" evidence="8">
    <location>
        <begin position="17"/>
        <end position="45"/>
    </location>
</feature>
<keyword evidence="12" id="KW-1185">Reference proteome</keyword>
<evidence type="ECO:0000313" key="12">
    <source>
        <dbReference type="Proteomes" id="UP001152484"/>
    </source>
</evidence>
<dbReference type="Pfam" id="PF17919">
    <property type="entry name" value="RT_RNaseH_2"/>
    <property type="match status" value="1"/>
</dbReference>
<dbReference type="GO" id="GO:0016779">
    <property type="term" value="F:nucleotidyltransferase activity"/>
    <property type="evidence" value="ECO:0007669"/>
    <property type="project" value="UniProtKB-KW"/>
</dbReference>
<evidence type="ECO:0000259" key="10">
    <source>
        <dbReference type="PROSITE" id="PS50994"/>
    </source>
</evidence>
<evidence type="ECO:0000256" key="6">
    <source>
        <dbReference type="ARBA" id="ARBA00023268"/>
    </source>
</evidence>
<dbReference type="Gene3D" id="3.10.10.10">
    <property type="entry name" value="HIV Type 1 Reverse Transcriptase, subunit A, domain 1"/>
    <property type="match status" value="1"/>
</dbReference>
<feature type="region of interest" description="Disordered" evidence="8">
    <location>
        <begin position="1"/>
        <end position="127"/>
    </location>
</feature>
<dbReference type="InterPro" id="IPR043128">
    <property type="entry name" value="Rev_trsase/Diguanyl_cyclase"/>
</dbReference>
<dbReference type="SUPFAM" id="SSF56672">
    <property type="entry name" value="DNA/RNA polymerases"/>
    <property type="match status" value="1"/>
</dbReference>
<dbReference type="SUPFAM" id="SSF53098">
    <property type="entry name" value="Ribonuclease H-like"/>
    <property type="match status" value="2"/>
</dbReference>
<evidence type="ECO:0000256" key="2">
    <source>
        <dbReference type="ARBA" id="ARBA00022695"/>
    </source>
</evidence>
<keyword evidence="1" id="KW-0808">Transferase</keyword>
<protein>
    <submittedName>
        <fullName evidence="11">Uncharacterized protein</fullName>
    </submittedName>
</protein>
<dbReference type="InterPro" id="IPR050951">
    <property type="entry name" value="Retrovirus_Pol_polyprotein"/>
</dbReference>
<keyword evidence="4" id="KW-0255">Endonuclease</keyword>
<evidence type="ECO:0000256" key="8">
    <source>
        <dbReference type="SAM" id="MobiDB-lite"/>
    </source>
</evidence>
<dbReference type="InterPro" id="IPR021109">
    <property type="entry name" value="Peptidase_aspartic_dom_sf"/>
</dbReference>
<dbReference type="PANTHER" id="PTHR37984:SF5">
    <property type="entry name" value="PROTEIN NYNRIN-LIKE"/>
    <property type="match status" value="1"/>
</dbReference>
<dbReference type="Proteomes" id="UP001152484">
    <property type="component" value="Unassembled WGS sequence"/>
</dbReference>
<feature type="compositionally biased region" description="Basic and acidic residues" evidence="8">
    <location>
        <begin position="54"/>
        <end position="78"/>
    </location>
</feature>
<dbReference type="PANTHER" id="PTHR37984">
    <property type="entry name" value="PROTEIN CBG26694"/>
    <property type="match status" value="1"/>
</dbReference>
<dbReference type="FunFam" id="3.30.420.10:FF:000032">
    <property type="entry name" value="Retrovirus-related Pol polyprotein from transposon 297-like Protein"/>
    <property type="match status" value="1"/>
</dbReference>
<dbReference type="InterPro" id="IPR001584">
    <property type="entry name" value="Integrase_cat-core"/>
</dbReference>
<dbReference type="CDD" id="cd09279">
    <property type="entry name" value="RNase_HI_like"/>
    <property type="match status" value="1"/>
</dbReference>
<keyword evidence="5" id="KW-0233">DNA recombination</keyword>
<dbReference type="CDD" id="cd01647">
    <property type="entry name" value="RT_LTR"/>
    <property type="match status" value="1"/>
</dbReference>
<dbReference type="InterPro" id="IPR041577">
    <property type="entry name" value="RT_RNaseH_2"/>
</dbReference>
<proteinExistence type="predicted"/>
<dbReference type="Pfam" id="PF17921">
    <property type="entry name" value="Integrase_H2C2"/>
    <property type="match status" value="1"/>
</dbReference>
<keyword evidence="4" id="KW-0378">Hydrolase</keyword>
<keyword evidence="6" id="KW-0511">Multifunctional enzyme</keyword>
<comment type="caution">
    <text evidence="11">The sequence shown here is derived from an EMBL/GenBank/DDBJ whole genome shotgun (WGS) entry which is preliminary data.</text>
</comment>
<evidence type="ECO:0000256" key="5">
    <source>
        <dbReference type="ARBA" id="ARBA00023172"/>
    </source>
</evidence>
<feature type="coiled-coil region" evidence="7">
    <location>
        <begin position="1070"/>
        <end position="1097"/>
    </location>
</feature>
<dbReference type="InterPro" id="IPR000477">
    <property type="entry name" value="RT_dom"/>
</dbReference>
<dbReference type="GO" id="GO:0004523">
    <property type="term" value="F:RNA-DNA hybrid ribonuclease activity"/>
    <property type="evidence" value="ECO:0007669"/>
    <property type="project" value="InterPro"/>
</dbReference>
<dbReference type="Gene3D" id="3.30.70.270">
    <property type="match status" value="2"/>
</dbReference>
<feature type="region of interest" description="Disordered" evidence="8">
    <location>
        <begin position="212"/>
        <end position="238"/>
    </location>
</feature>
<name>A0A9P1ELW0_CUSEU</name>
<organism evidence="11 12">
    <name type="scientific">Cuscuta europaea</name>
    <name type="common">European dodder</name>
    <dbReference type="NCBI Taxonomy" id="41803"/>
    <lineage>
        <taxon>Eukaryota</taxon>
        <taxon>Viridiplantae</taxon>
        <taxon>Streptophyta</taxon>
        <taxon>Embryophyta</taxon>
        <taxon>Tracheophyta</taxon>
        <taxon>Spermatophyta</taxon>
        <taxon>Magnoliopsida</taxon>
        <taxon>eudicotyledons</taxon>
        <taxon>Gunneridae</taxon>
        <taxon>Pentapetalae</taxon>
        <taxon>asterids</taxon>
        <taxon>lamiids</taxon>
        <taxon>Solanales</taxon>
        <taxon>Convolvulaceae</taxon>
        <taxon>Cuscuteae</taxon>
        <taxon>Cuscuta</taxon>
        <taxon>Cuscuta subgen. Cuscuta</taxon>
    </lineage>
</organism>
<dbReference type="GO" id="GO:0003676">
    <property type="term" value="F:nucleic acid binding"/>
    <property type="evidence" value="ECO:0007669"/>
    <property type="project" value="InterPro"/>
</dbReference>
<feature type="domain" description="RNase H type-1" evidence="9">
    <location>
        <begin position="994"/>
        <end position="1123"/>
    </location>
</feature>
<reference evidence="11" key="1">
    <citation type="submission" date="2022-07" db="EMBL/GenBank/DDBJ databases">
        <authorList>
            <person name="Macas J."/>
            <person name="Novak P."/>
            <person name="Neumann P."/>
        </authorList>
    </citation>
    <scope>NUCLEOTIDE SEQUENCE</scope>
</reference>
<dbReference type="InterPro" id="IPR036397">
    <property type="entry name" value="RNaseH_sf"/>
</dbReference>
<evidence type="ECO:0000256" key="4">
    <source>
        <dbReference type="ARBA" id="ARBA00022759"/>
    </source>
</evidence>
<dbReference type="Gene3D" id="1.10.340.70">
    <property type="match status" value="1"/>
</dbReference>
<dbReference type="GO" id="GO:0015074">
    <property type="term" value="P:DNA integration"/>
    <property type="evidence" value="ECO:0007669"/>
    <property type="project" value="InterPro"/>
</dbReference>
<evidence type="ECO:0000256" key="3">
    <source>
        <dbReference type="ARBA" id="ARBA00022722"/>
    </source>
</evidence>
<keyword evidence="3" id="KW-0540">Nuclease</keyword>
<dbReference type="Pfam" id="PF00078">
    <property type="entry name" value="RVT_1"/>
    <property type="match status" value="1"/>
</dbReference>
<evidence type="ECO:0000313" key="11">
    <source>
        <dbReference type="EMBL" id="CAH9113246.1"/>
    </source>
</evidence>